<evidence type="ECO:0000259" key="20">
    <source>
        <dbReference type="PROSITE" id="PS50113"/>
    </source>
</evidence>
<evidence type="ECO:0000256" key="12">
    <source>
        <dbReference type="ARBA" id="ARBA00022777"/>
    </source>
</evidence>
<dbReference type="SUPFAM" id="SSF55874">
    <property type="entry name" value="ATPase domain of HSP90 chaperone/DNA topoisomerase II/histidine kinase"/>
    <property type="match status" value="1"/>
</dbReference>
<dbReference type="InterPro" id="IPR000700">
    <property type="entry name" value="PAS-assoc_C"/>
</dbReference>
<evidence type="ECO:0000256" key="8">
    <source>
        <dbReference type="ARBA" id="ARBA00022553"/>
    </source>
</evidence>
<dbReference type="GO" id="GO:0016020">
    <property type="term" value="C:membrane"/>
    <property type="evidence" value="ECO:0007669"/>
    <property type="project" value="InterPro"/>
</dbReference>
<keyword evidence="6" id="KW-0004">4Fe-4S</keyword>
<dbReference type="PRINTS" id="PR00344">
    <property type="entry name" value="BCTRLSENSOR"/>
</dbReference>
<dbReference type="OrthoDB" id="5401121at2"/>
<evidence type="ECO:0000256" key="11">
    <source>
        <dbReference type="ARBA" id="ARBA00022741"/>
    </source>
</evidence>
<dbReference type="Proteomes" id="UP000256708">
    <property type="component" value="Unassembled WGS sequence"/>
</dbReference>
<dbReference type="PANTHER" id="PTHR24421:SF10">
    <property type="entry name" value="NITRATE_NITRITE SENSOR PROTEIN NARQ"/>
    <property type="match status" value="1"/>
</dbReference>
<comment type="cofactor">
    <cofactor evidence="2">
        <name>[4Fe-4S] cluster</name>
        <dbReference type="ChEBI" id="CHEBI:49883"/>
    </cofactor>
</comment>
<feature type="domain" description="PAC" evidence="20">
    <location>
        <begin position="63"/>
        <end position="116"/>
    </location>
</feature>
<dbReference type="GO" id="GO:0051539">
    <property type="term" value="F:4 iron, 4 sulfur cluster binding"/>
    <property type="evidence" value="ECO:0007669"/>
    <property type="project" value="UniProtKB-KW"/>
</dbReference>
<evidence type="ECO:0000256" key="5">
    <source>
        <dbReference type="ARBA" id="ARBA00017322"/>
    </source>
</evidence>
<dbReference type="RefSeq" id="WP_115568584.1">
    <property type="nucleotide sequence ID" value="NZ_QRGR01000058.1"/>
</dbReference>
<sequence>TARIGSWEYDIDTGALHWSKGMYRLFGIPEGSPVKPELYLDYVIEEDRPVAERIVHHFRESQEPLEETIRIRPNSQVVTMRVKAVLLRDKQGRGKKTLGVNLDISEIKQLEQENLELRLDQQKGLLLAILEAQEEERRRISESLHNGIGQLLFATKLNLDQVARQVPESAVKRTEELLAEAINETSRVSHELVPIVLKEFGLKEALHDLCRRYDQSSFQVYCQVERLEGRLESYLELALYRISQELVNNIVKHAQATEASLQFSRKRKQIVLKVRDNGRGFRYRKSETTGLGLRTIEDRVKLLNGSLTITSPKTGGTLVSIKIPVEE</sequence>
<dbReference type="PANTHER" id="PTHR24421">
    <property type="entry name" value="NITRATE/NITRITE SENSOR PROTEIN NARX-RELATED"/>
    <property type="match status" value="1"/>
</dbReference>
<evidence type="ECO:0000256" key="1">
    <source>
        <dbReference type="ARBA" id="ARBA00000085"/>
    </source>
</evidence>
<evidence type="ECO:0000256" key="14">
    <source>
        <dbReference type="ARBA" id="ARBA00023004"/>
    </source>
</evidence>
<keyword evidence="7" id="KW-0963">Cytoplasm</keyword>
<dbReference type="InterPro" id="IPR035965">
    <property type="entry name" value="PAS-like_dom_sf"/>
</dbReference>
<comment type="catalytic activity">
    <reaction evidence="1">
        <text>ATP + protein L-histidine = ADP + protein N-phospho-L-histidine.</text>
        <dbReference type="EC" id="2.7.13.3"/>
    </reaction>
</comment>
<evidence type="ECO:0000256" key="18">
    <source>
        <dbReference type="ARBA" id="ARBA00030800"/>
    </source>
</evidence>
<dbReference type="InterPro" id="IPR013767">
    <property type="entry name" value="PAS_fold"/>
</dbReference>
<dbReference type="EMBL" id="QRGR01000058">
    <property type="protein sequence ID" value="RDV10403.1"/>
    <property type="molecule type" value="Genomic_DNA"/>
</dbReference>
<dbReference type="CDD" id="cd16917">
    <property type="entry name" value="HATPase_UhpB-NarQ-NarX-like"/>
    <property type="match status" value="1"/>
</dbReference>
<keyword evidence="16" id="KW-0411">Iron-sulfur</keyword>
<dbReference type="InterPro" id="IPR005467">
    <property type="entry name" value="His_kinase_dom"/>
</dbReference>
<evidence type="ECO:0000256" key="10">
    <source>
        <dbReference type="ARBA" id="ARBA00022723"/>
    </source>
</evidence>
<evidence type="ECO:0000256" key="16">
    <source>
        <dbReference type="ARBA" id="ARBA00023014"/>
    </source>
</evidence>
<keyword evidence="8" id="KW-0597">Phosphoprotein</keyword>
<evidence type="ECO:0000256" key="3">
    <source>
        <dbReference type="ARBA" id="ARBA00004496"/>
    </source>
</evidence>
<name>A0A3D8KZ71_9BACT</name>
<dbReference type="SUPFAM" id="SSF55785">
    <property type="entry name" value="PYP-like sensor domain (PAS domain)"/>
    <property type="match status" value="1"/>
</dbReference>
<dbReference type="SMART" id="SM00387">
    <property type="entry name" value="HATPase_c"/>
    <property type="match status" value="1"/>
</dbReference>
<dbReference type="GO" id="GO:0006355">
    <property type="term" value="P:regulation of DNA-templated transcription"/>
    <property type="evidence" value="ECO:0007669"/>
    <property type="project" value="InterPro"/>
</dbReference>
<comment type="function">
    <text evidence="17">Member of the two-component regulatory system NreB/NreC involved in the control of dissimilatory nitrate/nitrite reduction in response to oxygen. NreB functions as a direct oxygen sensor histidine kinase which is autophosphorylated, in the absence of oxygen, probably at the conserved histidine residue, and transfers its phosphate group probably to a conserved aspartate residue of NreC. NreB/NreC activates the expression of the nitrate (narGHJI) and nitrite (nir) reductase operons, as well as the putative nitrate transporter gene narT.</text>
</comment>
<keyword evidence="14" id="KW-0408">Iron</keyword>
<accession>A0A3D8KZ71</accession>
<keyword evidence="9" id="KW-0808">Transferase</keyword>
<keyword evidence="13" id="KW-0067">ATP-binding</keyword>
<keyword evidence="11" id="KW-0547">Nucleotide-binding</keyword>
<dbReference type="InterPro" id="IPR036890">
    <property type="entry name" value="HATPase_C_sf"/>
</dbReference>
<reference evidence="22" key="1">
    <citation type="submission" date="2018-08" db="EMBL/GenBank/DDBJ databases">
        <authorList>
            <person name="Liu Z.-W."/>
            <person name="Du Z.-J."/>
        </authorList>
    </citation>
    <scope>NUCLEOTIDE SEQUENCE [LARGE SCALE GENOMIC DNA]</scope>
    <source>
        <strain evidence="22">H4X</strain>
    </source>
</reference>
<dbReference type="AlphaFoldDB" id="A0A3D8KZ71"/>
<evidence type="ECO:0000259" key="19">
    <source>
        <dbReference type="PROSITE" id="PS50109"/>
    </source>
</evidence>
<dbReference type="PROSITE" id="PS50109">
    <property type="entry name" value="HIS_KIN"/>
    <property type="match status" value="1"/>
</dbReference>
<evidence type="ECO:0000256" key="6">
    <source>
        <dbReference type="ARBA" id="ARBA00022485"/>
    </source>
</evidence>
<keyword evidence="10" id="KW-0479">Metal-binding</keyword>
<dbReference type="InterPro" id="IPR003594">
    <property type="entry name" value="HATPase_dom"/>
</dbReference>
<proteinExistence type="predicted"/>
<comment type="caution">
    <text evidence="21">The sequence shown here is derived from an EMBL/GenBank/DDBJ whole genome shotgun (WGS) entry which is preliminary data.</text>
</comment>
<evidence type="ECO:0000256" key="2">
    <source>
        <dbReference type="ARBA" id="ARBA00001966"/>
    </source>
</evidence>
<dbReference type="InterPro" id="IPR050482">
    <property type="entry name" value="Sensor_HK_TwoCompSys"/>
</dbReference>
<feature type="non-terminal residue" evidence="21">
    <location>
        <position position="1"/>
    </location>
</feature>
<dbReference type="GO" id="GO:0000155">
    <property type="term" value="F:phosphorelay sensor kinase activity"/>
    <property type="evidence" value="ECO:0007669"/>
    <property type="project" value="InterPro"/>
</dbReference>
<gene>
    <name evidence="21" type="ORF">DXT99_26335</name>
</gene>
<dbReference type="PROSITE" id="PS50113">
    <property type="entry name" value="PAC"/>
    <property type="match status" value="1"/>
</dbReference>
<dbReference type="GO" id="GO:0046983">
    <property type="term" value="F:protein dimerization activity"/>
    <property type="evidence" value="ECO:0007669"/>
    <property type="project" value="InterPro"/>
</dbReference>
<keyword evidence="22" id="KW-1185">Reference proteome</keyword>
<feature type="domain" description="Histidine kinase" evidence="19">
    <location>
        <begin position="139"/>
        <end position="327"/>
    </location>
</feature>
<dbReference type="InterPro" id="IPR011712">
    <property type="entry name" value="Sig_transdc_His_kin_sub3_dim/P"/>
</dbReference>
<protein>
    <recommendedName>
        <fullName evidence="5">Oxygen sensor histidine kinase NreB</fullName>
        <ecNumber evidence="4">2.7.13.3</ecNumber>
    </recommendedName>
    <alternativeName>
        <fullName evidence="18">Nitrogen regulation protein B</fullName>
    </alternativeName>
</protein>
<dbReference type="GO" id="GO:0005524">
    <property type="term" value="F:ATP binding"/>
    <property type="evidence" value="ECO:0007669"/>
    <property type="project" value="UniProtKB-KW"/>
</dbReference>
<dbReference type="Gene3D" id="1.20.5.1930">
    <property type="match status" value="1"/>
</dbReference>
<evidence type="ECO:0000256" key="13">
    <source>
        <dbReference type="ARBA" id="ARBA00022840"/>
    </source>
</evidence>
<evidence type="ECO:0000256" key="15">
    <source>
        <dbReference type="ARBA" id="ARBA00023012"/>
    </source>
</evidence>
<evidence type="ECO:0000256" key="7">
    <source>
        <dbReference type="ARBA" id="ARBA00022490"/>
    </source>
</evidence>
<evidence type="ECO:0000313" key="22">
    <source>
        <dbReference type="Proteomes" id="UP000256708"/>
    </source>
</evidence>
<evidence type="ECO:0000256" key="4">
    <source>
        <dbReference type="ARBA" id="ARBA00012438"/>
    </source>
</evidence>
<comment type="subcellular location">
    <subcellularLocation>
        <location evidence="3">Cytoplasm</location>
    </subcellularLocation>
</comment>
<evidence type="ECO:0000313" key="21">
    <source>
        <dbReference type="EMBL" id="RDV10403.1"/>
    </source>
</evidence>
<evidence type="ECO:0000256" key="17">
    <source>
        <dbReference type="ARBA" id="ARBA00024827"/>
    </source>
</evidence>
<evidence type="ECO:0000256" key="9">
    <source>
        <dbReference type="ARBA" id="ARBA00022679"/>
    </source>
</evidence>
<keyword evidence="15" id="KW-0902">Two-component regulatory system</keyword>
<dbReference type="InterPro" id="IPR004358">
    <property type="entry name" value="Sig_transdc_His_kin-like_C"/>
</dbReference>
<dbReference type="Gene3D" id="3.30.450.20">
    <property type="entry name" value="PAS domain"/>
    <property type="match status" value="1"/>
</dbReference>
<dbReference type="Pfam" id="PF07730">
    <property type="entry name" value="HisKA_3"/>
    <property type="match status" value="1"/>
</dbReference>
<dbReference type="Pfam" id="PF00989">
    <property type="entry name" value="PAS"/>
    <property type="match status" value="1"/>
</dbReference>
<dbReference type="GO" id="GO:0046872">
    <property type="term" value="F:metal ion binding"/>
    <property type="evidence" value="ECO:0007669"/>
    <property type="project" value="UniProtKB-KW"/>
</dbReference>
<dbReference type="Gene3D" id="3.30.565.10">
    <property type="entry name" value="Histidine kinase-like ATPase, C-terminal domain"/>
    <property type="match status" value="1"/>
</dbReference>
<dbReference type="EC" id="2.7.13.3" evidence="4"/>
<organism evidence="21 22">
    <name type="scientific">Pontibacter diazotrophicus</name>
    <dbReference type="NCBI Taxonomy" id="1400979"/>
    <lineage>
        <taxon>Bacteria</taxon>
        <taxon>Pseudomonadati</taxon>
        <taxon>Bacteroidota</taxon>
        <taxon>Cytophagia</taxon>
        <taxon>Cytophagales</taxon>
        <taxon>Hymenobacteraceae</taxon>
        <taxon>Pontibacter</taxon>
    </lineage>
</organism>
<keyword evidence="12" id="KW-0418">Kinase</keyword>
<dbReference type="GO" id="GO:0005737">
    <property type="term" value="C:cytoplasm"/>
    <property type="evidence" value="ECO:0007669"/>
    <property type="project" value="UniProtKB-SubCell"/>
</dbReference>
<dbReference type="Pfam" id="PF02518">
    <property type="entry name" value="HATPase_c"/>
    <property type="match status" value="1"/>
</dbReference>